<proteinExistence type="inferred from homology"/>
<feature type="region of interest" description="Disordered" evidence="2">
    <location>
        <begin position="316"/>
        <end position="338"/>
    </location>
</feature>
<dbReference type="SUPFAM" id="SSF56601">
    <property type="entry name" value="beta-lactamase/transpeptidase-like"/>
    <property type="match status" value="1"/>
</dbReference>
<dbReference type="Gene3D" id="3.40.710.10">
    <property type="entry name" value="DD-peptidase/beta-lactamase superfamily"/>
    <property type="match status" value="1"/>
</dbReference>
<dbReference type="PANTHER" id="PTHR46825">
    <property type="entry name" value="D-ALANYL-D-ALANINE-CARBOXYPEPTIDASE/ENDOPEPTIDASE AMPH"/>
    <property type="match status" value="1"/>
</dbReference>
<organism evidence="5 6">
    <name type="scientific">Salinomyces thailandicus</name>
    <dbReference type="NCBI Taxonomy" id="706561"/>
    <lineage>
        <taxon>Eukaryota</taxon>
        <taxon>Fungi</taxon>
        <taxon>Dikarya</taxon>
        <taxon>Ascomycota</taxon>
        <taxon>Pezizomycotina</taxon>
        <taxon>Dothideomycetes</taxon>
        <taxon>Dothideomycetidae</taxon>
        <taxon>Mycosphaerellales</taxon>
        <taxon>Teratosphaeriaceae</taxon>
        <taxon>Salinomyces</taxon>
    </lineage>
</organism>
<evidence type="ECO:0000256" key="2">
    <source>
        <dbReference type="SAM" id="MobiDB-lite"/>
    </source>
</evidence>
<dbReference type="InterPro" id="IPR050491">
    <property type="entry name" value="AmpC-like"/>
</dbReference>
<evidence type="ECO:0000313" key="6">
    <source>
        <dbReference type="Proteomes" id="UP000308549"/>
    </source>
</evidence>
<keyword evidence="3" id="KW-1133">Transmembrane helix</keyword>
<sequence length="478" mass="51627">MSALAPHQTYSDLEVDPRNFVEGQPDVHPQISHSVDPREEKIVQYEHRTELQPDGHALNHGGLWKGQIRKRRCGLSPFKFWTVVVLLSVIAVGAIVGAVVATKQQRGNHGRPVPSNSTGSLAASQLETIRQRYNVPGLAAGHIAANNLSSTAVGVRKQGNSQLLKSGDVFHLGACTATITAMLAAKFVDEGHLSWNTTLPEIYGSAAVHAMHQNTTIGMLSSSTAGIYSTESAAAFEAWWDDFRDESADPVMLRASFTSEVLARPPNTVPGTVYNFSTPGYMALASILERKTNRTWEDLTSELFSSMQMDGCGFGVQPESSRSAVENPWPHTASSSGPVPQIPDGLHGDNPSALWPALGVHCTLPSFARYLQIHLDGYHGRPTPILSRRSFDVLQSTWPVVLGHSPTYGGWSYDAVSANGTELYISGTNTMNYAWGWLLLEQDEAFLSFTNVGSEVGRSASAAALYSLAGYSDPPHGV</sequence>
<comment type="similarity">
    <text evidence="1">Belongs to the peptidase S12 family.</text>
</comment>
<keyword evidence="6" id="KW-1185">Reference proteome</keyword>
<dbReference type="OrthoDB" id="5946976at2759"/>
<accession>A0A4U0TNC9</accession>
<dbReference type="InterPro" id="IPR001466">
    <property type="entry name" value="Beta-lactam-related"/>
</dbReference>
<dbReference type="PANTHER" id="PTHR46825:SF9">
    <property type="entry name" value="BETA-LACTAMASE-RELATED DOMAIN-CONTAINING PROTEIN"/>
    <property type="match status" value="1"/>
</dbReference>
<reference evidence="5 6" key="1">
    <citation type="submission" date="2017-03" db="EMBL/GenBank/DDBJ databases">
        <title>Genomes of endolithic fungi from Antarctica.</title>
        <authorList>
            <person name="Coleine C."/>
            <person name="Masonjones S."/>
            <person name="Stajich J.E."/>
        </authorList>
    </citation>
    <scope>NUCLEOTIDE SEQUENCE [LARGE SCALE GENOMIC DNA]</scope>
    <source>
        <strain evidence="5 6">CCFEE 6315</strain>
    </source>
</reference>
<feature type="domain" description="Beta-lactamase-related" evidence="4">
    <location>
        <begin position="127"/>
        <end position="460"/>
    </location>
</feature>
<protein>
    <recommendedName>
        <fullName evidence="4">Beta-lactamase-related domain-containing protein</fullName>
    </recommendedName>
</protein>
<evidence type="ECO:0000256" key="3">
    <source>
        <dbReference type="SAM" id="Phobius"/>
    </source>
</evidence>
<gene>
    <name evidence="5" type="ORF">B0A50_07293</name>
</gene>
<keyword evidence="3" id="KW-0472">Membrane</keyword>
<dbReference type="AlphaFoldDB" id="A0A4U0TNC9"/>
<evidence type="ECO:0000313" key="5">
    <source>
        <dbReference type="EMBL" id="TKA23417.1"/>
    </source>
</evidence>
<feature type="transmembrane region" description="Helical" evidence="3">
    <location>
        <begin position="78"/>
        <end position="101"/>
    </location>
</feature>
<keyword evidence="3" id="KW-0812">Transmembrane</keyword>
<evidence type="ECO:0000259" key="4">
    <source>
        <dbReference type="Pfam" id="PF00144"/>
    </source>
</evidence>
<dbReference type="InterPro" id="IPR012338">
    <property type="entry name" value="Beta-lactam/transpept-like"/>
</dbReference>
<dbReference type="Proteomes" id="UP000308549">
    <property type="component" value="Unassembled WGS sequence"/>
</dbReference>
<dbReference type="Pfam" id="PF00144">
    <property type="entry name" value="Beta-lactamase"/>
    <property type="match status" value="1"/>
</dbReference>
<name>A0A4U0TNC9_9PEZI</name>
<comment type="caution">
    <text evidence="5">The sequence shown here is derived from an EMBL/GenBank/DDBJ whole genome shotgun (WGS) entry which is preliminary data.</text>
</comment>
<evidence type="ECO:0000256" key="1">
    <source>
        <dbReference type="ARBA" id="ARBA00038215"/>
    </source>
</evidence>
<dbReference type="EMBL" id="NAJL01000056">
    <property type="protein sequence ID" value="TKA23417.1"/>
    <property type="molecule type" value="Genomic_DNA"/>
</dbReference>